<feature type="transmembrane region" description="Helical" evidence="7">
    <location>
        <begin position="153"/>
        <end position="171"/>
    </location>
</feature>
<reference evidence="13 14" key="1">
    <citation type="submission" date="2018-08" db="EMBL/GenBank/DDBJ databases">
        <title>A genome reference for cultivated species of the human gut microbiota.</title>
        <authorList>
            <person name="Zou Y."/>
            <person name="Xue W."/>
            <person name="Luo G."/>
        </authorList>
    </citation>
    <scope>NUCLEOTIDE SEQUENCE [LARGE SCALE GENOMIC DNA]</scope>
    <source>
        <strain evidence="12 14">AM36-9BH</strain>
        <strain evidence="11 13">TF03-6</strain>
    </source>
</reference>
<organism evidence="11 13">
    <name type="scientific">Bacteroides stercoris</name>
    <dbReference type="NCBI Taxonomy" id="46506"/>
    <lineage>
        <taxon>Bacteria</taxon>
        <taxon>Pseudomonadati</taxon>
        <taxon>Bacteroidota</taxon>
        <taxon>Bacteroidia</taxon>
        <taxon>Bacteroidales</taxon>
        <taxon>Bacteroidaceae</taxon>
        <taxon>Bacteroides</taxon>
    </lineage>
</organism>
<evidence type="ECO:0000256" key="1">
    <source>
        <dbReference type="ARBA" id="ARBA00004651"/>
    </source>
</evidence>
<dbReference type="AlphaFoldDB" id="A0A3E4USQ9"/>
<dbReference type="InterPro" id="IPR002898">
    <property type="entry name" value="MotA_ExbB_proton_chnl"/>
</dbReference>
<evidence type="ECO:0000313" key="9">
    <source>
        <dbReference type="EMBL" id="KAB5313463.1"/>
    </source>
</evidence>
<dbReference type="Proteomes" id="UP000467334">
    <property type="component" value="Unassembled WGS sequence"/>
</dbReference>
<evidence type="ECO:0000256" key="3">
    <source>
        <dbReference type="ARBA" id="ARBA00022692"/>
    </source>
</evidence>
<evidence type="ECO:0000256" key="7">
    <source>
        <dbReference type="SAM" id="Phobius"/>
    </source>
</evidence>
<evidence type="ECO:0000313" key="15">
    <source>
        <dbReference type="Proteomes" id="UP000431177"/>
    </source>
</evidence>
<comment type="similarity">
    <text evidence="6">Belongs to the exbB/tolQ family.</text>
</comment>
<feature type="transmembrane region" description="Helical" evidence="7">
    <location>
        <begin position="7"/>
        <end position="27"/>
    </location>
</feature>
<evidence type="ECO:0000313" key="14">
    <source>
        <dbReference type="Proteomes" id="UP000285305"/>
    </source>
</evidence>
<evidence type="ECO:0000256" key="6">
    <source>
        <dbReference type="RuleBase" id="RU004057"/>
    </source>
</evidence>
<comment type="subcellular location">
    <subcellularLocation>
        <location evidence="1">Cell membrane</location>
        <topology evidence="1">Multi-pass membrane protein</topology>
    </subcellularLocation>
    <subcellularLocation>
        <location evidence="6">Membrane</location>
        <topology evidence="6">Multi-pass membrane protein</topology>
    </subcellularLocation>
</comment>
<dbReference type="Pfam" id="PF01618">
    <property type="entry name" value="MotA_ExbB"/>
    <property type="match status" value="1"/>
</dbReference>
<evidence type="ECO:0000313" key="11">
    <source>
        <dbReference type="EMBL" id="RGM15685.1"/>
    </source>
</evidence>
<reference evidence="15 16" key="2">
    <citation type="journal article" date="2019" name="Nat. Med.">
        <title>A library of human gut bacterial isolates paired with longitudinal multiomics data enables mechanistic microbiome research.</title>
        <authorList>
            <person name="Poyet M."/>
            <person name="Groussin M."/>
            <person name="Gibbons S.M."/>
            <person name="Avila-Pacheco J."/>
            <person name="Jiang X."/>
            <person name="Kearney S.M."/>
            <person name="Perrotta A.R."/>
            <person name="Berdy B."/>
            <person name="Zhao S."/>
            <person name="Lieberman T.D."/>
            <person name="Swanson P.K."/>
            <person name="Smith M."/>
            <person name="Roesemann S."/>
            <person name="Alexander J.E."/>
            <person name="Rich S.A."/>
            <person name="Livny J."/>
            <person name="Vlamakis H."/>
            <person name="Clish C."/>
            <person name="Bullock K."/>
            <person name="Deik A."/>
            <person name="Scott J."/>
            <person name="Pierce K.A."/>
            <person name="Xavier R.J."/>
            <person name="Alm E.J."/>
        </authorList>
    </citation>
    <scope>NUCLEOTIDE SEQUENCE [LARGE SCALE GENOMIC DNA]</scope>
    <source>
        <strain evidence="10 15">BIOML-A2</strain>
        <strain evidence="9 16">BIOML-A6</strain>
    </source>
</reference>
<dbReference type="GO" id="GO:0005886">
    <property type="term" value="C:plasma membrane"/>
    <property type="evidence" value="ECO:0007669"/>
    <property type="project" value="UniProtKB-SubCell"/>
</dbReference>
<evidence type="ECO:0000256" key="2">
    <source>
        <dbReference type="ARBA" id="ARBA00022475"/>
    </source>
</evidence>
<evidence type="ECO:0000256" key="5">
    <source>
        <dbReference type="ARBA" id="ARBA00023136"/>
    </source>
</evidence>
<feature type="domain" description="MotA/TolQ/ExbB proton channel" evidence="8">
    <location>
        <begin position="103"/>
        <end position="173"/>
    </location>
</feature>
<dbReference type="EMBL" id="WCLA01000019">
    <property type="protein sequence ID" value="KAB5327260.1"/>
    <property type="molecule type" value="Genomic_DNA"/>
</dbReference>
<dbReference type="EMBL" id="WCLE01000020">
    <property type="protein sequence ID" value="KAB5313463.1"/>
    <property type="molecule type" value="Genomic_DNA"/>
</dbReference>
<keyword evidence="6" id="KW-0813">Transport</keyword>
<dbReference type="RefSeq" id="WP_117741174.1">
    <property type="nucleotide sequence ID" value="NZ_CAXTGL010000016.1"/>
</dbReference>
<evidence type="ECO:0000256" key="4">
    <source>
        <dbReference type="ARBA" id="ARBA00022989"/>
    </source>
</evidence>
<dbReference type="InterPro" id="IPR050790">
    <property type="entry name" value="ExbB/TolQ_transport"/>
</dbReference>
<sequence>MNYISDILYWISTGLLVPVIVLLIILFGRSVLLLGNFFGQYLAIRKTDALLRKELDALTPETVSELGGHLSKKNNSLVVTYIHRIIEMKDSPAHVQRLLADFEIAADKDLAISKTLTKMGPMLGLMGTLIPMGPALVGLSTGDIASMAYNMQVAFATTVVGLFSSAIGFITQQVKQRWYLQDMTNLEFLSELLNQNQKE</sequence>
<dbReference type="EMBL" id="QSHQ01000003">
    <property type="protein sequence ID" value="RHC32991.1"/>
    <property type="molecule type" value="Genomic_DNA"/>
</dbReference>
<proteinExistence type="inferred from homology"/>
<keyword evidence="4 7" id="KW-1133">Transmembrane helix</keyword>
<accession>A0A3E4USQ9</accession>
<keyword evidence="6" id="KW-0653">Protein transport</keyword>
<dbReference type="PANTHER" id="PTHR30625">
    <property type="entry name" value="PROTEIN TOLQ"/>
    <property type="match status" value="1"/>
</dbReference>
<protein>
    <submittedName>
        <fullName evidence="11">MotA/TolQ/ExbB proton channel family protein</fullName>
    </submittedName>
</protein>
<dbReference type="GO" id="GO:0017038">
    <property type="term" value="P:protein import"/>
    <property type="evidence" value="ECO:0007669"/>
    <property type="project" value="TreeGrafter"/>
</dbReference>
<dbReference type="EMBL" id="QSSV01000003">
    <property type="protein sequence ID" value="RGM15685.1"/>
    <property type="molecule type" value="Genomic_DNA"/>
</dbReference>
<feature type="transmembrane region" description="Helical" evidence="7">
    <location>
        <begin position="122"/>
        <end position="141"/>
    </location>
</feature>
<evidence type="ECO:0000313" key="16">
    <source>
        <dbReference type="Proteomes" id="UP000467334"/>
    </source>
</evidence>
<name>A0A3E4USQ9_BACSE</name>
<comment type="caution">
    <text evidence="11">The sequence shown here is derived from an EMBL/GenBank/DDBJ whole genome shotgun (WGS) entry which is preliminary data.</text>
</comment>
<keyword evidence="5 7" id="KW-0472">Membrane</keyword>
<dbReference type="PANTHER" id="PTHR30625:SF3">
    <property type="entry name" value="TOL-PAL SYSTEM PROTEIN TOLQ"/>
    <property type="match status" value="1"/>
</dbReference>
<gene>
    <name evidence="12" type="ORF">DW853_02675</name>
    <name evidence="11" type="ORF">DXC34_03480</name>
    <name evidence="10" type="ORF">F9950_10250</name>
    <name evidence="9" type="ORF">F9958_10515</name>
</gene>
<dbReference type="Proteomes" id="UP000431177">
    <property type="component" value="Unassembled WGS sequence"/>
</dbReference>
<dbReference type="Proteomes" id="UP000261223">
    <property type="component" value="Unassembled WGS sequence"/>
</dbReference>
<evidence type="ECO:0000313" key="12">
    <source>
        <dbReference type="EMBL" id="RHC32991.1"/>
    </source>
</evidence>
<keyword evidence="2" id="KW-1003">Cell membrane</keyword>
<keyword evidence="3 7" id="KW-0812">Transmembrane</keyword>
<evidence type="ECO:0000313" key="10">
    <source>
        <dbReference type="EMBL" id="KAB5327260.1"/>
    </source>
</evidence>
<dbReference type="Proteomes" id="UP000285305">
    <property type="component" value="Unassembled WGS sequence"/>
</dbReference>
<evidence type="ECO:0000259" key="8">
    <source>
        <dbReference type="Pfam" id="PF01618"/>
    </source>
</evidence>
<evidence type="ECO:0000313" key="13">
    <source>
        <dbReference type="Proteomes" id="UP000261223"/>
    </source>
</evidence>